<proteinExistence type="predicted"/>
<protein>
    <submittedName>
        <fullName evidence="2">Uncharacterized protein</fullName>
    </submittedName>
</protein>
<reference evidence="2" key="2">
    <citation type="journal article" date="2024" name="Plant">
        <title>Genomic evolution and insights into agronomic trait innovations of Sesamum species.</title>
        <authorList>
            <person name="Miao H."/>
            <person name="Wang L."/>
            <person name="Qu L."/>
            <person name="Liu H."/>
            <person name="Sun Y."/>
            <person name="Le M."/>
            <person name="Wang Q."/>
            <person name="Wei S."/>
            <person name="Zheng Y."/>
            <person name="Lin W."/>
            <person name="Duan Y."/>
            <person name="Cao H."/>
            <person name="Xiong S."/>
            <person name="Wang X."/>
            <person name="Wei L."/>
            <person name="Li C."/>
            <person name="Ma Q."/>
            <person name="Ju M."/>
            <person name="Zhao R."/>
            <person name="Li G."/>
            <person name="Mu C."/>
            <person name="Tian Q."/>
            <person name="Mei H."/>
            <person name="Zhang T."/>
            <person name="Gao T."/>
            <person name="Zhang H."/>
        </authorList>
    </citation>
    <scope>NUCLEOTIDE SEQUENCE</scope>
    <source>
        <strain evidence="2">KEN1</strain>
    </source>
</reference>
<dbReference type="AlphaFoldDB" id="A0AAW2Y0F5"/>
<feature type="compositionally biased region" description="Low complexity" evidence="1">
    <location>
        <begin position="12"/>
        <end position="37"/>
    </location>
</feature>
<sequence>MRHPHAWAGGALLQRPSQQRPRSSSGQRRPSPLSQPRLEGDPGPPLKKYPSQG</sequence>
<evidence type="ECO:0000313" key="3">
    <source>
        <dbReference type="EMBL" id="KAL0458433.1"/>
    </source>
</evidence>
<dbReference type="EMBL" id="JACGWN010000002">
    <property type="protein sequence ID" value="KAL0458433.1"/>
    <property type="molecule type" value="Genomic_DNA"/>
</dbReference>
<reference evidence="2" key="1">
    <citation type="submission" date="2020-06" db="EMBL/GenBank/DDBJ databases">
        <authorList>
            <person name="Li T."/>
            <person name="Hu X."/>
            <person name="Zhang T."/>
            <person name="Song X."/>
            <person name="Zhang H."/>
            <person name="Dai N."/>
            <person name="Sheng W."/>
            <person name="Hou X."/>
            <person name="Wei L."/>
        </authorList>
    </citation>
    <scope>NUCLEOTIDE SEQUENCE</scope>
    <source>
        <strain evidence="2">KEN1</strain>
        <tissue evidence="2">Leaf</tissue>
    </source>
</reference>
<comment type="caution">
    <text evidence="2">The sequence shown here is derived from an EMBL/GenBank/DDBJ whole genome shotgun (WGS) entry which is preliminary data.</text>
</comment>
<evidence type="ECO:0000313" key="2">
    <source>
        <dbReference type="EMBL" id="KAL0458426.1"/>
    </source>
</evidence>
<organism evidence="2">
    <name type="scientific">Sesamum latifolium</name>
    <dbReference type="NCBI Taxonomy" id="2727402"/>
    <lineage>
        <taxon>Eukaryota</taxon>
        <taxon>Viridiplantae</taxon>
        <taxon>Streptophyta</taxon>
        <taxon>Embryophyta</taxon>
        <taxon>Tracheophyta</taxon>
        <taxon>Spermatophyta</taxon>
        <taxon>Magnoliopsida</taxon>
        <taxon>eudicotyledons</taxon>
        <taxon>Gunneridae</taxon>
        <taxon>Pentapetalae</taxon>
        <taxon>asterids</taxon>
        <taxon>lamiids</taxon>
        <taxon>Lamiales</taxon>
        <taxon>Pedaliaceae</taxon>
        <taxon>Sesamum</taxon>
    </lineage>
</organism>
<gene>
    <name evidence="2" type="ORF">Slati_0469800</name>
    <name evidence="3" type="ORF">Slati_0470500</name>
</gene>
<feature type="region of interest" description="Disordered" evidence="1">
    <location>
        <begin position="1"/>
        <end position="53"/>
    </location>
</feature>
<accession>A0AAW2Y0F5</accession>
<name>A0AAW2Y0F5_9LAMI</name>
<dbReference type="EMBL" id="JACGWN010000002">
    <property type="protein sequence ID" value="KAL0458426.1"/>
    <property type="molecule type" value="Genomic_DNA"/>
</dbReference>
<evidence type="ECO:0000256" key="1">
    <source>
        <dbReference type="SAM" id="MobiDB-lite"/>
    </source>
</evidence>